<proteinExistence type="predicted"/>
<evidence type="ECO:0000256" key="2">
    <source>
        <dbReference type="SAM" id="Phobius"/>
    </source>
</evidence>
<sequence length="420" mass="45922">MSICHCDLKEAIHFLRDIIPIMNIFNRFKLNLDITAGIGTAFLLALGGAVLAFLLGVNAIKKGNRIVYFRKRQAMVSRGWRLILVSMLLVGAAFVLNNFGESAIYSIFPPSPTITNTPTVTLTPTITLSPTVSLTPTITNTPSITDTPAFPEFLKPLSTSETSPGEALIFSPIQFTRELGDDGMPIESLEIFENPIRQIIGFFSFDKMIAGGQFFFVWYRVDDRMVVCSSATTEGISTGGYASAICAPDDSDIWLPGEYELQIFAGNQWYTSGRFQISGMPLTKTPTITPTSTISPSPTRTYTHTASATFTATATATATITRTPTVTRTPTITRTPSLTWTPSRTVSPTNTRTPTPTWTPSKTPTITSTITMTPTKTATRTLRPTDTRIPTLTLTHTATLWPTKTLRPTDTSRPTLTKEP</sequence>
<organism evidence="3">
    <name type="scientific">Flexilinea flocculi</name>
    <dbReference type="NCBI Taxonomy" id="1678840"/>
    <lineage>
        <taxon>Bacteria</taxon>
        <taxon>Bacillati</taxon>
        <taxon>Chloroflexota</taxon>
        <taxon>Anaerolineae</taxon>
        <taxon>Anaerolineales</taxon>
        <taxon>Anaerolineaceae</taxon>
        <taxon>Flexilinea</taxon>
    </lineage>
</organism>
<keyword evidence="2" id="KW-0812">Transmembrane</keyword>
<dbReference type="RefSeq" id="WP_062279042.1">
    <property type="nucleotide sequence ID" value="NZ_DF968181.1"/>
</dbReference>
<dbReference type="Proteomes" id="UP000053370">
    <property type="component" value="Unassembled WGS sequence"/>
</dbReference>
<protein>
    <submittedName>
        <fullName evidence="3">Uncharacterized protein</fullName>
    </submittedName>
</protein>
<feature type="region of interest" description="Disordered" evidence="1">
    <location>
        <begin position="328"/>
        <end position="363"/>
    </location>
</feature>
<dbReference type="STRING" id="1678840.ATC1_1325"/>
<evidence type="ECO:0000313" key="3">
    <source>
        <dbReference type="EMBL" id="GAP40061.1"/>
    </source>
</evidence>
<reference evidence="3" key="1">
    <citation type="journal article" date="2015" name="Genome Announc.">
        <title>Draft Genome Sequence of Anaerolineae Strain TC1, a Novel Isolate from a Methanogenic Wastewater Treatment System.</title>
        <authorList>
            <person name="Matsuura N."/>
            <person name="Tourlousse D.M."/>
            <person name="Sun L."/>
            <person name="Toyonaga M."/>
            <person name="Kuroda K."/>
            <person name="Ohashi A."/>
            <person name="Cruz R."/>
            <person name="Yamaguchi T."/>
            <person name="Sekiguchi Y."/>
        </authorList>
    </citation>
    <scope>NUCLEOTIDE SEQUENCE [LARGE SCALE GENOMIC DNA]</scope>
    <source>
        <strain evidence="3">TC1</strain>
    </source>
</reference>
<feature type="transmembrane region" description="Helical" evidence="2">
    <location>
        <begin position="34"/>
        <end position="60"/>
    </location>
</feature>
<keyword evidence="4" id="KW-1185">Reference proteome</keyword>
<evidence type="ECO:0000256" key="1">
    <source>
        <dbReference type="SAM" id="MobiDB-lite"/>
    </source>
</evidence>
<feature type="transmembrane region" description="Helical" evidence="2">
    <location>
        <begin position="80"/>
        <end position="100"/>
    </location>
</feature>
<dbReference type="AlphaFoldDB" id="A0A0S7BI46"/>
<keyword evidence="2" id="KW-1133">Transmembrane helix</keyword>
<keyword evidence="2" id="KW-0472">Membrane</keyword>
<evidence type="ECO:0000313" key="4">
    <source>
        <dbReference type="Proteomes" id="UP000053370"/>
    </source>
</evidence>
<accession>A0A0S7BI46</accession>
<name>A0A0S7BI46_9CHLR</name>
<gene>
    <name evidence="3" type="ORF">ATC1_1325</name>
</gene>
<dbReference type="EMBL" id="DF968181">
    <property type="protein sequence ID" value="GAP40061.1"/>
    <property type="molecule type" value="Genomic_DNA"/>
</dbReference>